<name>A0ABU9ISE5_9FLAO</name>
<dbReference type="RefSeq" id="WP_341694121.1">
    <property type="nucleotide sequence ID" value="NZ_JBBYHS010000018.1"/>
</dbReference>
<organism evidence="2 3">
    <name type="scientific">Flavobacterium calami</name>
    <dbReference type="NCBI Taxonomy" id="3139144"/>
    <lineage>
        <taxon>Bacteria</taxon>
        <taxon>Pseudomonadati</taxon>
        <taxon>Bacteroidota</taxon>
        <taxon>Flavobacteriia</taxon>
        <taxon>Flavobacteriales</taxon>
        <taxon>Flavobacteriaceae</taxon>
        <taxon>Flavobacterium</taxon>
    </lineage>
</organism>
<protein>
    <submittedName>
        <fullName evidence="2">Uncharacterized protein</fullName>
    </submittedName>
</protein>
<evidence type="ECO:0000313" key="3">
    <source>
        <dbReference type="Proteomes" id="UP001485226"/>
    </source>
</evidence>
<feature type="signal peptide" evidence="1">
    <location>
        <begin position="1"/>
        <end position="18"/>
    </location>
</feature>
<keyword evidence="1" id="KW-0732">Signal</keyword>
<evidence type="ECO:0000313" key="2">
    <source>
        <dbReference type="EMBL" id="MEL1255378.1"/>
    </source>
</evidence>
<dbReference type="Proteomes" id="UP001485226">
    <property type="component" value="Unassembled WGS sequence"/>
</dbReference>
<sequence length="200" mass="23237">MKKLSLIILFFISINITAQEPVDYKKYIAQLKKETKTDSQDKAVFDLLQEFYNQVLQSDLGELNPEVSTKFEKLYQNPKASNYHLLVMFMIYQDHITQTAAVGKMSNAKFQVDLMNDLETEFKTVYNKVPAIVYIYKTEAFNSNNESAEALKTINNGLTVYPDSVPLKVYKYLNTQNPDIKNDLVKNHSNHWMVKQFEIK</sequence>
<evidence type="ECO:0000256" key="1">
    <source>
        <dbReference type="SAM" id="SignalP"/>
    </source>
</evidence>
<keyword evidence="3" id="KW-1185">Reference proteome</keyword>
<comment type="caution">
    <text evidence="2">The sequence shown here is derived from an EMBL/GenBank/DDBJ whole genome shotgun (WGS) entry which is preliminary data.</text>
</comment>
<gene>
    <name evidence="2" type="ORF">AAEO57_16425</name>
</gene>
<dbReference type="EMBL" id="JBBYHS010000018">
    <property type="protein sequence ID" value="MEL1255378.1"/>
    <property type="molecule type" value="Genomic_DNA"/>
</dbReference>
<accession>A0ABU9ISE5</accession>
<reference evidence="2 3" key="1">
    <citation type="submission" date="2024-04" db="EMBL/GenBank/DDBJ databases">
        <title>Flavobacterium sp. DGU38 16S ribosomal RNA gene Genome sequencing and assembly.</title>
        <authorList>
            <person name="Park S."/>
        </authorList>
    </citation>
    <scope>NUCLEOTIDE SEQUENCE [LARGE SCALE GENOMIC DNA]</scope>
    <source>
        <strain evidence="2 3">DGU38</strain>
    </source>
</reference>
<proteinExistence type="predicted"/>
<feature type="chain" id="PRO_5047457159" evidence="1">
    <location>
        <begin position="19"/>
        <end position="200"/>
    </location>
</feature>